<proteinExistence type="predicted"/>
<organism evidence="1 2">
    <name type="scientific">Ambispora leptoticha</name>
    <dbReference type="NCBI Taxonomy" id="144679"/>
    <lineage>
        <taxon>Eukaryota</taxon>
        <taxon>Fungi</taxon>
        <taxon>Fungi incertae sedis</taxon>
        <taxon>Mucoromycota</taxon>
        <taxon>Glomeromycotina</taxon>
        <taxon>Glomeromycetes</taxon>
        <taxon>Archaeosporales</taxon>
        <taxon>Ambisporaceae</taxon>
        <taxon>Ambispora</taxon>
    </lineage>
</organism>
<feature type="non-terminal residue" evidence="1">
    <location>
        <position position="44"/>
    </location>
</feature>
<gene>
    <name evidence="1" type="ORF">ALEPTO_LOCUS2069</name>
</gene>
<evidence type="ECO:0000313" key="1">
    <source>
        <dbReference type="EMBL" id="CAG8472238.1"/>
    </source>
</evidence>
<comment type="caution">
    <text evidence="1">The sequence shown here is derived from an EMBL/GenBank/DDBJ whole genome shotgun (WGS) entry which is preliminary data.</text>
</comment>
<dbReference type="Proteomes" id="UP000789508">
    <property type="component" value="Unassembled WGS sequence"/>
</dbReference>
<protein>
    <submittedName>
        <fullName evidence="1">9510_t:CDS:1</fullName>
    </submittedName>
</protein>
<dbReference type="AlphaFoldDB" id="A0A9N8W667"/>
<accession>A0A9N8W667</accession>
<name>A0A9N8W667_9GLOM</name>
<sequence>SRYQRVAKLGPCIFEETVHGKLTDLEMEMPVDLEDLKEVVVGPL</sequence>
<dbReference type="EMBL" id="CAJVPS010000272">
    <property type="protein sequence ID" value="CAG8472238.1"/>
    <property type="molecule type" value="Genomic_DNA"/>
</dbReference>
<keyword evidence="2" id="KW-1185">Reference proteome</keyword>
<evidence type="ECO:0000313" key="2">
    <source>
        <dbReference type="Proteomes" id="UP000789508"/>
    </source>
</evidence>
<reference evidence="1" key="1">
    <citation type="submission" date="2021-06" db="EMBL/GenBank/DDBJ databases">
        <authorList>
            <person name="Kallberg Y."/>
            <person name="Tangrot J."/>
            <person name="Rosling A."/>
        </authorList>
    </citation>
    <scope>NUCLEOTIDE SEQUENCE</scope>
    <source>
        <strain evidence="1">FL130A</strain>
    </source>
</reference>